<dbReference type="SMART" id="SM00220">
    <property type="entry name" value="S_TKc"/>
    <property type="match status" value="1"/>
</dbReference>
<keyword evidence="10" id="KW-1185">Reference proteome</keyword>
<dbReference type="GO" id="GO:0005524">
    <property type="term" value="F:ATP binding"/>
    <property type="evidence" value="ECO:0007669"/>
    <property type="project" value="UniProtKB-UniRule"/>
</dbReference>
<keyword evidence="5 6" id="KW-0067">ATP-binding</keyword>
<feature type="compositionally biased region" description="Polar residues" evidence="7">
    <location>
        <begin position="1"/>
        <end position="16"/>
    </location>
</feature>
<dbReference type="HOGENOM" id="CLU_019372_0_0_1"/>
<evidence type="ECO:0000256" key="4">
    <source>
        <dbReference type="ARBA" id="ARBA00022777"/>
    </source>
</evidence>
<keyword evidence="2" id="KW-0808">Transferase</keyword>
<dbReference type="OrthoDB" id="20524at2759"/>
<dbReference type="GO" id="GO:0033316">
    <property type="term" value="P:meiotic spindle assembly checkpoint signaling"/>
    <property type="evidence" value="ECO:0007669"/>
    <property type="project" value="TreeGrafter"/>
</dbReference>
<evidence type="ECO:0000313" key="10">
    <source>
        <dbReference type="Proteomes" id="UP000000599"/>
    </source>
</evidence>
<dbReference type="GO" id="GO:0034501">
    <property type="term" value="P:protein localization to kinetochore"/>
    <property type="evidence" value="ECO:0007669"/>
    <property type="project" value="EnsemblFungi"/>
</dbReference>
<feature type="compositionally biased region" description="Polar residues" evidence="7">
    <location>
        <begin position="462"/>
        <end position="474"/>
    </location>
</feature>
<dbReference type="EMBL" id="CR382134">
    <property type="protein sequence ID" value="CAG85233.2"/>
    <property type="molecule type" value="Genomic_DNA"/>
</dbReference>
<dbReference type="PANTHER" id="PTHR22974">
    <property type="entry name" value="MIXED LINEAGE PROTEIN KINASE"/>
    <property type="match status" value="1"/>
</dbReference>
<feature type="compositionally biased region" description="Polar residues" evidence="7">
    <location>
        <begin position="125"/>
        <end position="145"/>
    </location>
</feature>
<feature type="compositionally biased region" description="Low complexity" evidence="7">
    <location>
        <begin position="146"/>
        <end position="165"/>
    </location>
</feature>
<dbReference type="PROSITE" id="PS00107">
    <property type="entry name" value="PROTEIN_KINASE_ATP"/>
    <property type="match status" value="1"/>
</dbReference>
<dbReference type="AlphaFoldDB" id="Q6BX33"/>
<dbReference type="InterPro" id="IPR017441">
    <property type="entry name" value="Protein_kinase_ATP_BS"/>
</dbReference>
<dbReference type="GO" id="GO:0051988">
    <property type="term" value="P:regulation of attachment of spindle microtubules to kinetochore"/>
    <property type="evidence" value="ECO:0007669"/>
    <property type="project" value="EnsemblFungi"/>
</dbReference>
<evidence type="ECO:0000256" key="5">
    <source>
        <dbReference type="ARBA" id="ARBA00022840"/>
    </source>
</evidence>
<proteinExistence type="predicted"/>
<reference evidence="9 10" key="1">
    <citation type="journal article" date="2004" name="Nature">
        <title>Genome evolution in yeasts.</title>
        <authorList>
            <consortium name="Genolevures"/>
            <person name="Dujon B."/>
            <person name="Sherman D."/>
            <person name="Fischer G."/>
            <person name="Durrens P."/>
            <person name="Casaregola S."/>
            <person name="Lafontaine I."/>
            <person name="de Montigny J."/>
            <person name="Marck C."/>
            <person name="Neuveglise C."/>
            <person name="Talla E."/>
            <person name="Goffard N."/>
            <person name="Frangeul L."/>
            <person name="Aigle M."/>
            <person name="Anthouard V."/>
            <person name="Babour A."/>
            <person name="Barbe V."/>
            <person name="Barnay S."/>
            <person name="Blanchin S."/>
            <person name="Beckerich J.M."/>
            <person name="Beyne E."/>
            <person name="Bleykasten C."/>
            <person name="Boisrame A."/>
            <person name="Boyer J."/>
            <person name="Cattolico L."/>
            <person name="Confanioleri F."/>
            <person name="de Daruvar A."/>
            <person name="Despons L."/>
            <person name="Fabre E."/>
            <person name="Fairhead C."/>
            <person name="Ferry-Dumazet H."/>
            <person name="Groppi A."/>
            <person name="Hantraye F."/>
            <person name="Hennequin C."/>
            <person name="Jauniaux N."/>
            <person name="Joyet P."/>
            <person name="Kachouri R."/>
            <person name="Kerrest A."/>
            <person name="Koszul R."/>
            <person name="Lemaire M."/>
            <person name="Lesur I."/>
            <person name="Ma L."/>
            <person name="Muller H."/>
            <person name="Nicaud J.M."/>
            <person name="Nikolski M."/>
            <person name="Oztas S."/>
            <person name="Ozier-Kalogeropoulos O."/>
            <person name="Pellenz S."/>
            <person name="Potier S."/>
            <person name="Richard G.F."/>
            <person name="Straub M.L."/>
            <person name="Suleau A."/>
            <person name="Swennene D."/>
            <person name="Tekaia F."/>
            <person name="Wesolowski-Louvel M."/>
            <person name="Westhof E."/>
            <person name="Wirth B."/>
            <person name="Zeniou-Meyer M."/>
            <person name="Zivanovic I."/>
            <person name="Bolotin-Fukuhara M."/>
            <person name="Thierry A."/>
            <person name="Bouchier C."/>
            <person name="Caudron B."/>
            <person name="Scarpelli C."/>
            <person name="Gaillardin C."/>
            <person name="Weissenbach J."/>
            <person name="Wincker P."/>
            <person name="Souciet J.L."/>
        </authorList>
    </citation>
    <scope>NUCLEOTIDE SEQUENCE [LARGE SCALE GENOMIC DNA]</scope>
    <source>
        <strain evidence="10">ATCC 36239 / CBS 767 / BCRC 21394 / JCM 1990 / NBRC 0083 / IGC 2968</strain>
    </source>
</reference>
<feature type="region of interest" description="Disordered" evidence="7">
    <location>
        <begin position="1"/>
        <end position="30"/>
    </location>
</feature>
<accession>Q6BX33</accession>
<name>Q6BX33_DEBHA</name>
<dbReference type="GO" id="GO:0005634">
    <property type="term" value="C:nucleus"/>
    <property type="evidence" value="ECO:0007669"/>
    <property type="project" value="TreeGrafter"/>
</dbReference>
<dbReference type="RefSeq" id="XP_457236.2">
    <property type="nucleotide sequence ID" value="XM_457236.1"/>
</dbReference>
<dbReference type="InterPro" id="IPR011009">
    <property type="entry name" value="Kinase-like_dom_sf"/>
</dbReference>
<gene>
    <name evidence="9" type="ordered locus">DEHA2B06336g</name>
</gene>
<dbReference type="InterPro" id="IPR016242">
    <property type="entry name" value="Mps1"/>
</dbReference>
<dbReference type="GO" id="GO:0004674">
    <property type="term" value="F:protein serine/threonine kinase activity"/>
    <property type="evidence" value="ECO:0007669"/>
    <property type="project" value="UniProtKB-KW"/>
</dbReference>
<dbReference type="eggNOG" id="KOG0596">
    <property type="taxonomic scope" value="Eukaryota"/>
</dbReference>
<dbReference type="SUPFAM" id="SSF56112">
    <property type="entry name" value="Protein kinase-like (PK-like)"/>
    <property type="match status" value="1"/>
</dbReference>
<dbReference type="InterPro" id="IPR027084">
    <property type="entry name" value="Mps1_cat"/>
</dbReference>
<keyword evidence="4" id="KW-0418">Kinase</keyword>
<organism evidence="9 10">
    <name type="scientific">Debaryomyces hansenii (strain ATCC 36239 / CBS 767 / BCRC 21394 / JCM 1990 / NBRC 0083 / IGC 2968)</name>
    <name type="common">Yeast</name>
    <name type="synonym">Torulaspora hansenii</name>
    <dbReference type="NCBI Taxonomy" id="284592"/>
    <lineage>
        <taxon>Eukaryota</taxon>
        <taxon>Fungi</taxon>
        <taxon>Dikarya</taxon>
        <taxon>Ascomycota</taxon>
        <taxon>Saccharomycotina</taxon>
        <taxon>Pichiomycetes</taxon>
        <taxon>Debaryomycetaceae</taxon>
        <taxon>Debaryomyces</taxon>
    </lineage>
</organism>
<feature type="compositionally biased region" description="Low complexity" evidence="7">
    <location>
        <begin position="111"/>
        <end position="124"/>
    </location>
</feature>
<dbReference type="GO" id="GO:0030474">
    <property type="term" value="P:spindle pole body duplication"/>
    <property type="evidence" value="ECO:0007669"/>
    <property type="project" value="EnsemblFungi"/>
</dbReference>
<feature type="domain" description="Protein kinase" evidence="8">
    <location>
        <begin position="490"/>
        <end position="781"/>
    </location>
</feature>
<dbReference type="GeneID" id="2913758"/>
<dbReference type="PANTHER" id="PTHR22974:SF21">
    <property type="entry name" value="DUAL SPECIFICITY PROTEIN KINASE TTK"/>
    <property type="match status" value="1"/>
</dbReference>
<feature type="compositionally biased region" description="Low complexity" evidence="7">
    <location>
        <begin position="201"/>
        <end position="210"/>
    </location>
</feature>
<evidence type="ECO:0000313" key="9">
    <source>
        <dbReference type="EMBL" id="CAG85233.2"/>
    </source>
</evidence>
<evidence type="ECO:0000259" key="8">
    <source>
        <dbReference type="PROSITE" id="PS50011"/>
    </source>
</evidence>
<dbReference type="Gene3D" id="3.30.200.20">
    <property type="entry name" value="Phosphorylase Kinase, domain 1"/>
    <property type="match status" value="1"/>
</dbReference>
<keyword evidence="3 6" id="KW-0547">Nucleotide-binding</keyword>
<feature type="compositionally biased region" description="Basic residues" evidence="7">
    <location>
        <begin position="214"/>
        <end position="225"/>
    </location>
</feature>
<dbReference type="GO" id="GO:0031134">
    <property type="term" value="P:sister chromatid biorientation"/>
    <property type="evidence" value="ECO:0007669"/>
    <property type="project" value="EnsemblFungi"/>
</dbReference>
<feature type="region of interest" description="Disordered" evidence="7">
    <location>
        <begin position="83"/>
        <end position="296"/>
    </location>
</feature>
<dbReference type="GO" id="GO:0005777">
    <property type="term" value="C:peroxisome"/>
    <property type="evidence" value="ECO:0007669"/>
    <property type="project" value="EnsemblFungi"/>
</dbReference>
<dbReference type="PIRSF" id="PIRSF000611">
    <property type="entry name" value="Ser/Thr_PK_MPS1"/>
    <property type="match status" value="1"/>
</dbReference>
<evidence type="ECO:0000256" key="2">
    <source>
        <dbReference type="ARBA" id="ARBA00022679"/>
    </source>
</evidence>
<dbReference type="InterPro" id="IPR008271">
    <property type="entry name" value="Ser/Thr_kinase_AS"/>
</dbReference>
<dbReference type="InterPro" id="IPR000719">
    <property type="entry name" value="Prot_kinase_dom"/>
</dbReference>
<dbReference type="GO" id="GO:0051225">
    <property type="term" value="P:spindle assembly"/>
    <property type="evidence" value="ECO:0007669"/>
    <property type="project" value="EnsemblFungi"/>
</dbReference>
<dbReference type="PROSITE" id="PS50011">
    <property type="entry name" value="PROTEIN_KINASE_DOM"/>
    <property type="match status" value="1"/>
</dbReference>
<dbReference type="GO" id="GO:0000776">
    <property type="term" value="C:kinetochore"/>
    <property type="evidence" value="ECO:0007669"/>
    <property type="project" value="EnsemblFungi"/>
</dbReference>
<evidence type="ECO:0000256" key="1">
    <source>
        <dbReference type="ARBA" id="ARBA00022527"/>
    </source>
</evidence>
<dbReference type="Pfam" id="PF00069">
    <property type="entry name" value="Pkinase"/>
    <property type="match status" value="1"/>
</dbReference>
<dbReference type="KEGG" id="dha:DEHA2B06336g"/>
<dbReference type="GO" id="GO:0007094">
    <property type="term" value="P:mitotic spindle assembly checkpoint signaling"/>
    <property type="evidence" value="ECO:0007669"/>
    <property type="project" value="EnsemblFungi"/>
</dbReference>
<dbReference type="GO" id="GO:0030447">
    <property type="term" value="P:filamentous growth"/>
    <property type="evidence" value="ECO:0007669"/>
    <property type="project" value="UniProtKB-ARBA"/>
</dbReference>
<dbReference type="GO" id="GO:0043515">
    <property type="term" value="F:kinetochore binding"/>
    <property type="evidence" value="ECO:0007669"/>
    <property type="project" value="EnsemblFungi"/>
</dbReference>
<dbReference type="VEuPathDB" id="FungiDB:DEHA2B06336g"/>
<dbReference type="PROSITE" id="PS00108">
    <property type="entry name" value="PROTEIN_KINASE_ST"/>
    <property type="match status" value="1"/>
</dbReference>
<keyword evidence="1" id="KW-0723">Serine/threonine-protein kinase</keyword>
<sequence length="835" mass="93688">MPLNDITPSSNIPKSSNGKKRFMDAQDDDNTFLPPALSSYSIALLNERTKQSPSHITGIYEFDFPNSRSKNNLKNKLSVHFRESDPVHTIEKPDTPHSSHNNSSAPMEPTSNSNNNKSYNTSHNASHNAITSTNPHIQNQNNISAHNSFNLSTNNFSSHTHNTTSEYNDDLMDISPHESTSRNSSNHTPSTTFNENPPPSSSSQTKSSISQVHTLKRMRGTRRFGRMLGPPKRAMKLNEDKSTQAEYDGISSNENNDFQIPHNRAVSINNDDNNDNNNDDNINTNNNNNALSTPPPLFTMDFSPKINRIDNLKEKNPESVFFKTLKKMKSESPEDDIISKQKESELRRRIDEQKRINEIESQLSKSKSIQDIEMEISELNNSRNEANDRSDKKGFVSSYLADTNEEGNKENLILSTSKDSNISVKNEQPRLPLNNVSPNRLNRVAADETDFRKPKLPKPISQHATSNVTPPSSSDDYKRKKCISINGNQYEKLELLGRGGSSKVYKVKSLSNNKLFAIKKVTFDQFDELCVQGFKGEIDLLLKLKDADRVVKLVDHAIGEGSIYLVMECGDIDLAHVFQNKLSMNNVLDINFVKYHSIEILKCVQAVHRAGIVHSDLKPANFLFIRGILKIIDFGIANAVPDHTANIYRESQIGTPNYMAPEALVEVSQAFPGLPTPDNNNNQQQLNGSQRNTWKVGKPSDVWSCGCIIYQMIYGRPPYGGYSGNQRVMAIMNPQVKIQYPGKGIGNIKVPQSAIALMQKCLTRNPNERWTVEECLNSDFLNPKIVSETFVRDLVHSAVNFGHNNRVNGNGLITADVYDRLVDTVLKQIEDLNFG</sequence>
<feature type="region of interest" description="Disordered" evidence="7">
    <location>
        <begin position="420"/>
        <end position="478"/>
    </location>
</feature>
<dbReference type="CDD" id="cd14131">
    <property type="entry name" value="PKc_Mps1"/>
    <property type="match status" value="1"/>
</dbReference>
<feature type="binding site" evidence="6">
    <location>
        <position position="520"/>
    </location>
    <ligand>
        <name>ATP</name>
        <dbReference type="ChEBI" id="CHEBI:30616"/>
    </ligand>
</feature>
<protein>
    <submittedName>
        <fullName evidence="9">DEHA2B06336p</fullName>
    </submittedName>
</protein>
<evidence type="ECO:0000256" key="6">
    <source>
        <dbReference type="PROSITE-ProRule" id="PRU10141"/>
    </source>
</evidence>
<dbReference type="GO" id="GO:0004712">
    <property type="term" value="F:protein serine/threonine/tyrosine kinase activity"/>
    <property type="evidence" value="ECO:0007669"/>
    <property type="project" value="EnsemblFungi"/>
</dbReference>
<dbReference type="STRING" id="284592.Q6BX33"/>
<dbReference type="Proteomes" id="UP000000599">
    <property type="component" value="Chromosome B"/>
</dbReference>
<evidence type="ECO:0000256" key="7">
    <source>
        <dbReference type="SAM" id="MobiDB-lite"/>
    </source>
</evidence>
<feature type="compositionally biased region" description="Low complexity" evidence="7">
    <location>
        <begin position="279"/>
        <end position="289"/>
    </location>
</feature>
<feature type="compositionally biased region" description="Basic and acidic residues" evidence="7">
    <location>
        <begin position="83"/>
        <end position="97"/>
    </location>
</feature>
<dbReference type="OMA" id="YTSARIW"/>
<dbReference type="InParanoid" id="Q6BX33"/>
<dbReference type="GO" id="GO:0005816">
    <property type="term" value="C:spindle pole body"/>
    <property type="evidence" value="ECO:0007669"/>
    <property type="project" value="EnsemblFungi"/>
</dbReference>
<dbReference type="FunFam" id="3.30.200.20:FF:000131">
    <property type="entry name" value="Dual specificity protein kinase TTK"/>
    <property type="match status" value="1"/>
</dbReference>
<evidence type="ECO:0000256" key="3">
    <source>
        <dbReference type="ARBA" id="ARBA00022741"/>
    </source>
</evidence>
<feature type="compositionally biased region" description="Polar residues" evidence="7">
    <location>
        <begin position="181"/>
        <end position="195"/>
    </location>
</feature>
<dbReference type="Gene3D" id="1.10.510.10">
    <property type="entry name" value="Transferase(Phosphotransferase) domain 1"/>
    <property type="match status" value="1"/>
</dbReference>